<protein>
    <submittedName>
        <fullName evidence="2">Uncharacterized protein</fullName>
    </submittedName>
</protein>
<evidence type="ECO:0000256" key="1">
    <source>
        <dbReference type="SAM" id="MobiDB-lite"/>
    </source>
</evidence>
<dbReference type="Proteomes" id="UP000192656">
    <property type="component" value="Unassembled WGS sequence"/>
</dbReference>
<sequence>MAMTVVYGVPSAVSSAPFESFSAQDALAAKPDGLGQDWRPVTDRCQWADRRDSGIQRQISSEVTRPAPSCAPDDDLG</sequence>
<name>A0A1W2ADV5_9HYPH</name>
<keyword evidence="3" id="KW-1185">Reference proteome</keyword>
<evidence type="ECO:0000313" key="2">
    <source>
        <dbReference type="EMBL" id="SMC58672.1"/>
    </source>
</evidence>
<dbReference type="EMBL" id="FWXR01000004">
    <property type="protein sequence ID" value="SMC58672.1"/>
    <property type="molecule type" value="Genomic_DNA"/>
</dbReference>
<feature type="region of interest" description="Disordered" evidence="1">
    <location>
        <begin position="49"/>
        <end position="77"/>
    </location>
</feature>
<organism evidence="2 3">
    <name type="scientific">Fulvimarina manganoxydans</name>
    <dbReference type="NCBI Taxonomy" id="937218"/>
    <lineage>
        <taxon>Bacteria</taxon>
        <taxon>Pseudomonadati</taxon>
        <taxon>Pseudomonadota</taxon>
        <taxon>Alphaproteobacteria</taxon>
        <taxon>Hyphomicrobiales</taxon>
        <taxon>Aurantimonadaceae</taxon>
        <taxon>Fulvimarina</taxon>
    </lineage>
</organism>
<gene>
    <name evidence="2" type="ORF">SAMN06297251_10491</name>
</gene>
<proteinExistence type="predicted"/>
<accession>A0A1W2ADV5</accession>
<dbReference type="AlphaFoldDB" id="A0A1W2ADV5"/>
<evidence type="ECO:0000313" key="3">
    <source>
        <dbReference type="Proteomes" id="UP000192656"/>
    </source>
</evidence>
<reference evidence="2 3" key="1">
    <citation type="submission" date="2017-04" db="EMBL/GenBank/DDBJ databases">
        <authorList>
            <person name="Afonso C.L."/>
            <person name="Miller P.J."/>
            <person name="Scott M.A."/>
            <person name="Spackman E."/>
            <person name="Goraichik I."/>
            <person name="Dimitrov K.M."/>
            <person name="Suarez D.L."/>
            <person name="Swayne D.E."/>
        </authorList>
    </citation>
    <scope>NUCLEOTIDE SEQUENCE [LARGE SCALE GENOMIC DNA]</scope>
    <source>
        <strain evidence="2 3">CGMCC 1.10972</strain>
    </source>
</reference>